<dbReference type="EMBL" id="CAUYUJ010015959">
    <property type="protein sequence ID" value="CAK0860256.1"/>
    <property type="molecule type" value="Genomic_DNA"/>
</dbReference>
<dbReference type="Proteomes" id="UP001189429">
    <property type="component" value="Unassembled WGS sequence"/>
</dbReference>
<evidence type="ECO:0000313" key="1">
    <source>
        <dbReference type="EMBL" id="CAK0860256.1"/>
    </source>
</evidence>
<proteinExistence type="predicted"/>
<reference evidence="1" key="1">
    <citation type="submission" date="2023-10" db="EMBL/GenBank/DDBJ databases">
        <authorList>
            <person name="Chen Y."/>
            <person name="Shah S."/>
            <person name="Dougan E. K."/>
            <person name="Thang M."/>
            <person name="Chan C."/>
        </authorList>
    </citation>
    <scope>NUCLEOTIDE SEQUENCE [LARGE SCALE GENOMIC DNA]</scope>
</reference>
<keyword evidence="2" id="KW-1185">Reference proteome</keyword>
<evidence type="ECO:0000313" key="2">
    <source>
        <dbReference type="Proteomes" id="UP001189429"/>
    </source>
</evidence>
<gene>
    <name evidence="1" type="ORF">PCOR1329_LOCUS49266</name>
</gene>
<sequence>MSFCMVFPSRIDPRGSRGPQCCETTRRDFSTTLGCDVQVSRLDKEAAAFLAEMMVLPMEVAVRSLEAAGGDVDAAVDVALAASRRRFSRSLALCPAAVVDLEADDEVSRWA</sequence>
<name>A0ABN9UKA1_9DINO</name>
<organism evidence="1 2">
    <name type="scientific">Prorocentrum cordatum</name>
    <dbReference type="NCBI Taxonomy" id="2364126"/>
    <lineage>
        <taxon>Eukaryota</taxon>
        <taxon>Sar</taxon>
        <taxon>Alveolata</taxon>
        <taxon>Dinophyceae</taxon>
        <taxon>Prorocentrales</taxon>
        <taxon>Prorocentraceae</taxon>
        <taxon>Prorocentrum</taxon>
    </lineage>
</organism>
<accession>A0ABN9UKA1</accession>
<comment type="caution">
    <text evidence="1">The sequence shown here is derived from an EMBL/GenBank/DDBJ whole genome shotgun (WGS) entry which is preliminary data.</text>
</comment>
<protein>
    <submittedName>
        <fullName evidence="1">Uncharacterized protein</fullName>
    </submittedName>
</protein>